<dbReference type="Gene3D" id="3.40.50.12580">
    <property type="match status" value="1"/>
</dbReference>
<dbReference type="InterPro" id="IPR043148">
    <property type="entry name" value="TagF_C"/>
</dbReference>
<name>A0A381S8X8_9ZZZZ</name>
<dbReference type="AlphaFoldDB" id="A0A381S8X8"/>
<gene>
    <name evidence="1" type="ORF">METZ01_LOCUS53396</name>
</gene>
<evidence type="ECO:0008006" key="2">
    <source>
        <dbReference type="Google" id="ProtNLM"/>
    </source>
</evidence>
<sequence>MSSFVSKGKLLLFRLRFQGVRLQLHWNKIIQKILEFLIRRLLLKGDSLFKAQPYLRQEKQTLLDKSSGRRIIYFTFRTLHFLDWFAPIDLALERSFPGKYEVFYIDFSTTLHRIGKGFEYLHFRQQVEERLLQLNISPLRHFSHEELAEYTSFPDADVHVTCESIRQETFSVPERIYLPHYALPKAIDIGLPENIRFNHVFLPTRPPYTYKQLEQKFQEEIKVHSVGYPKLQAASSPVSCFPDSDQPVVIYAPSLEISLLFDALDRGLLEIFNKMSHYNFVIKLHPSLASRRHYVTAFMCQELKGVEHIHFDELSGIQNLAEESSLLITDFGSVGGEYRLGYGKRVIFLKTPAEYEGGADLQFRDDFADGVCKVEDLGNVIESVMKKGALSDSEFHNMRQQVLSFSEASDYEAARIVDEICSAS</sequence>
<protein>
    <recommendedName>
        <fullName evidence="2">CDP-glycerol:poly(Glycerophosphate) glycerophosphotransferase</fullName>
    </recommendedName>
</protein>
<proteinExistence type="predicted"/>
<dbReference type="EMBL" id="UINC01002813">
    <property type="protein sequence ID" value="SVA00542.1"/>
    <property type="molecule type" value="Genomic_DNA"/>
</dbReference>
<accession>A0A381S8X8</accession>
<organism evidence="1">
    <name type="scientific">marine metagenome</name>
    <dbReference type="NCBI Taxonomy" id="408172"/>
    <lineage>
        <taxon>unclassified sequences</taxon>
        <taxon>metagenomes</taxon>
        <taxon>ecological metagenomes</taxon>
    </lineage>
</organism>
<evidence type="ECO:0000313" key="1">
    <source>
        <dbReference type="EMBL" id="SVA00542.1"/>
    </source>
</evidence>
<reference evidence="1" key="1">
    <citation type="submission" date="2018-05" db="EMBL/GenBank/DDBJ databases">
        <authorList>
            <person name="Lanie J.A."/>
            <person name="Ng W.-L."/>
            <person name="Kazmierczak K.M."/>
            <person name="Andrzejewski T.M."/>
            <person name="Davidsen T.M."/>
            <person name="Wayne K.J."/>
            <person name="Tettelin H."/>
            <person name="Glass J.I."/>
            <person name="Rusch D."/>
            <person name="Podicherti R."/>
            <person name="Tsui H.-C.T."/>
            <person name="Winkler M.E."/>
        </authorList>
    </citation>
    <scope>NUCLEOTIDE SEQUENCE</scope>
</reference>